<feature type="compositionally biased region" description="Basic and acidic residues" evidence="11">
    <location>
        <begin position="227"/>
        <end position="237"/>
    </location>
</feature>
<evidence type="ECO:0000256" key="10">
    <source>
        <dbReference type="ARBA" id="ARBA00023125"/>
    </source>
</evidence>
<keyword evidence="8" id="KW-0378">Hydrolase</keyword>
<feature type="non-terminal residue" evidence="13">
    <location>
        <position position="245"/>
    </location>
</feature>
<dbReference type="PANTHER" id="PTHR30195:SF15">
    <property type="entry name" value="TYPE I RESTRICTION ENZYME HINDI ENDONUCLEASE SUBUNIT"/>
    <property type="match status" value="1"/>
</dbReference>
<feature type="region of interest" description="Disordered" evidence="11">
    <location>
        <begin position="222"/>
        <end position="245"/>
    </location>
</feature>
<organism evidence="13 14">
    <name type="scientific">Streptomyces anatolicus</name>
    <dbReference type="NCBI Taxonomy" id="2675858"/>
    <lineage>
        <taxon>Bacteria</taxon>
        <taxon>Bacillati</taxon>
        <taxon>Actinomycetota</taxon>
        <taxon>Actinomycetes</taxon>
        <taxon>Kitasatosporales</taxon>
        <taxon>Streptomycetaceae</taxon>
        <taxon>Streptomyces</taxon>
    </lineage>
</organism>
<dbReference type="Pfam" id="PF04313">
    <property type="entry name" value="HSDR_N"/>
    <property type="match status" value="1"/>
</dbReference>
<dbReference type="EMBL" id="WMBF01000816">
    <property type="protein sequence ID" value="MBW5426208.1"/>
    <property type="molecule type" value="Genomic_DNA"/>
</dbReference>
<evidence type="ECO:0000256" key="7">
    <source>
        <dbReference type="ARBA" id="ARBA00022759"/>
    </source>
</evidence>
<evidence type="ECO:0000256" key="2">
    <source>
        <dbReference type="ARBA" id="ARBA00008598"/>
    </source>
</evidence>
<evidence type="ECO:0000256" key="3">
    <source>
        <dbReference type="ARBA" id="ARBA00012654"/>
    </source>
</evidence>
<evidence type="ECO:0000256" key="1">
    <source>
        <dbReference type="ARBA" id="ARBA00000851"/>
    </source>
</evidence>
<evidence type="ECO:0000256" key="4">
    <source>
        <dbReference type="ARBA" id="ARBA00022722"/>
    </source>
</evidence>
<dbReference type="PANTHER" id="PTHR30195">
    <property type="entry name" value="TYPE I SITE-SPECIFIC DEOXYRIBONUCLEASE PROTEIN SUBUNIT M AND R"/>
    <property type="match status" value="1"/>
</dbReference>
<feature type="domain" description="Restriction endonuclease type I HsdR N-terminal" evidence="12">
    <location>
        <begin position="20"/>
        <end position="210"/>
    </location>
</feature>
<reference evidence="13 14" key="1">
    <citation type="submission" date="2019-11" db="EMBL/GenBank/DDBJ databases">
        <authorList>
            <person name="Ay H."/>
        </authorList>
    </citation>
    <scope>NUCLEOTIDE SEQUENCE [LARGE SCALE GENOMIC DNA]</scope>
    <source>
        <strain evidence="13 14">BG9H</strain>
    </source>
</reference>
<keyword evidence="6" id="KW-0680">Restriction system</keyword>
<comment type="caution">
    <text evidence="13">The sequence shown here is derived from an EMBL/GenBank/DDBJ whole genome shotgun (WGS) entry which is preliminary data.</text>
</comment>
<dbReference type="EC" id="3.1.21.3" evidence="3"/>
<sequence>MRWQHRSGADVGTLDAGMPLLKGELADALRRINLRAADGVPWMDRDDIERSIQELASVPLGQGVFTANLAATDLLLNGHVLNAPSAEHGGPSATVQYIEWDPDRVDLNDFTVVDQLRFVNSSGELSILDIVLFVNGIPLAAVECKSPDLAEPIREAVLDLRHYAGDPLDEDDDDVRTSAEATAPAGVPELFRTVQLLVAASGDTAHLGTISSTPAHFHPWRSIQPEEESRLRGELRDAGLLAPDD</sequence>
<keyword evidence="10" id="KW-0238">DNA-binding</keyword>
<name>A0ABS6YXS8_9ACTN</name>
<evidence type="ECO:0000256" key="6">
    <source>
        <dbReference type="ARBA" id="ARBA00022747"/>
    </source>
</evidence>
<evidence type="ECO:0000256" key="5">
    <source>
        <dbReference type="ARBA" id="ARBA00022741"/>
    </source>
</evidence>
<dbReference type="InterPro" id="IPR051268">
    <property type="entry name" value="Type-I_R_enzyme_R_subunit"/>
</dbReference>
<keyword evidence="7 13" id="KW-0255">Endonuclease</keyword>
<evidence type="ECO:0000256" key="11">
    <source>
        <dbReference type="SAM" id="MobiDB-lite"/>
    </source>
</evidence>
<evidence type="ECO:0000256" key="9">
    <source>
        <dbReference type="ARBA" id="ARBA00022840"/>
    </source>
</evidence>
<keyword evidence="5" id="KW-0547">Nucleotide-binding</keyword>
<evidence type="ECO:0000259" key="12">
    <source>
        <dbReference type="Pfam" id="PF04313"/>
    </source>
</evidence>
<keyword evidence="14" id="KW-1185">Reference proteome</keyword>
<keyword evidence="9" id="KW-0067">ATP-binding</keyword>
<keyword evidence="4" id="KW-0540">Nuclease</keyword>
<accession>A0ABS6YXS8</accession>
<dbReference type="Gene3D" id="3.90.1570.50">
    <property type="match status" value="1"/>
</dbReference>
<proteinExistence type="inferred from homology"/>
<dbReference type="InterPro" id="IPR007409">
    <property type="entry name" value="Restrct_endonuc_type1_HsdR_N"/>
</dbReference>
<comment type="catalytic activity">
    <reaction evidence="1">
        <text>Endonucleolytic cleavage of DNA to give random double-stranded fragments with terminal 5'-phosphates, ATP is simultaneously hydrolyzed.</text>
        <dbReference type="EC" id="3.1.21.3"/>
    </reaction>
</comment>
<evidence type="ECO:0000313" key="14">
    <source>
        <dbReference type="Proteomes" id="UP001197114"/>
    </source>
</evidence>
<comment type="similarity">
    <text evidence="2">Belongs to the HsdR family.</text>
</comment>
<gene>
    <name evidence="13" type="ORF">GKQ77_32420</name>
</gene>
<evidence type="ECO:0000313" key="13">
    <source>
        <dbReference type="EMBL" id="MBW5426208.1"/>
    </source>
</evidence>
<dbReference type="Proteomes" id="UP001197114">
    <property type="component" value="Unassembled WGS sequence"/>
</dbReference>
<evidence type="ECO:0000256" key="8">
    <source>
        <dbReference type="ARBA" id="ARBA00022801"/>
    </source>
</evidence>
<dbReference type="GO" id="GO:0004519">
    <property type="term" value="F:endonuclease activity"/>
    <property type="evidence" value="ECO:0007669"/>
    <property type="project" value="UniProtKB-KW"/>
</dbReference>
<dbReference type="CDD" id="cd22332">
    <property type="entry name" value="HsdR_N"/>
    <property type="match status" value="1"/>
</dbReference>
<protein>
    <recommendedName>
        <fullName evidence="3">type I site-specific deoxyribonuclease</fullName>
        <ecNumber evidence="3">3.1.21.3</ecNumber>
    </recommendedName>
</protein>